<feature type="compositionally biased region" description="Gly residues" evidence="1">
    <location>
        <begin position="382"/>
        <end position="393"/>
    </location>
</feature>
<evidence type="ECO:0000313" key="2">
    <source>
        <dbReference type="EMBL" id="KAK8063103.1"/>
    </source>
</evidence>
<feature type="region of interest" description="Disordered" evidence="1">
    <location>
        <begin position="370"/>
        <end position="405"/>
    </location>
</feature>
<name>A0ABR1UW12_9PEZI</name>
<reference evidence="2 3" key="1">
    <citation type="submission" date="2023-01" db="EMBL/GenBank/DDBJ databases">
        <title>Analysis of 21 Apiospora genomes using comparative genomics revels a genus with tremendous synthesis potential of carbohydrate active enzymes and secondary metabolites.</title>
        <authorList>
            <person name="Sorensen T."/>
        </authorList>
    </citation>
    <scope>NUCLEOTIDE SEQUENCE [LARGE SCALE GENOMIC DNA]</scope>
    <source>
        <strain evidence="2 3">CBS 114990</strain>
    </source>
</reference>
<gene>
    <name evidence="2" type="ORF">PG997_015200</name>
</gene>
<dbReference type="Proteomes" id="UP001433268">
    <property type="component" value="Unassembled WGS sequence"/>
</dbReference>
<dbReference type="GeneID" id="92052574"/>
<evidence type="ECO:0000256" key="1">
    <source>
        <dbReference type="SAM" id="MobiDB-lite"/>
    </source>
</evidence>
<sequence length="405" mass="46718">MAAPTTITWSEADEKKAIEDALNNIPDIRQTYAEDEWPQTWLLARTHPAMYDANTVREMLQRDGSNEPVVGDMRAIDLSIVLARFLWSFVGIRLRQYPDTRSPDPEQRRMAENEEGCLLAQLIWKDYETDEQRDVNKEKAQSILRWCAARQIAKCLGYDRVEDLRFIVVYHRRANPKSEWTLLHPDAEFLQDSSKDSLIKWDGTSDLQAILHRKFGLAVSSDETNHWLYETNTMEVVRMWYTPNPEARRTFDELKKLRFTTYRLERLGGGQQGNKGVQGVQDLVVAAIVHFRRKNGKGDALRMWTLDGAQARVEEGLAYLEDDEWRMGAEDEGEYMLYYVQAPTFPLQEIVECTPRKRSWREQNEAIRNAGMPASENDDNEVGGGRGGRGGLWIGSRSGHDEWTV</sequence>
<comment type="caution">
    <text evidence="2">The sequence shown here is derived from an EMBL/GenBank/DDBJ whole genome shotgun (WGS) entry which is preliminary data.</text>
</comment>
<organism evidence="2 3">
    <name type="scientific">Apiospora hydei</name>
    <dbReference type="NCBI Taxonomy" id="1337664"/>
    <lineage>
        <taxon>Eukaryota</taxon>
        <taxon>Fungi</taxon>
        <taxon>Dikarya</taxon>
        <taxon>Ascomycota</taxon>
        <taxon>Pezizomycotina</taxon>
        <taxon>Sordariomycetes</taxon>
        <taxon>Xylariomycetidae</taxon>
        <taxon>Amphisphaeriales</taxon>
        <taxon>Apiosporaceae</taxon>
        <taxon>Apiospora</taxon>
    </lineage>
</organism>
<keyword evidence="3" id="KW-1185">Reference proteome</keyword>
<dbReference type="RefSeq" id="XP_066661702.1">
    <property type="nucleotide sequence ID" value="XM_066819514.1"/>
</dbReference>
<dbReference type="EMBL" id="JAQQWN010000010">
    <property type="protein sequence ID" value="KAK8063103.1"/>
    <property type="molecule type" value="Genomic_DNA"/>
</dbReference>
<protein>
    <submittedName>
        <fullName evidence="2">Uncharacterized protein</fullName>
    </submittedName>
</protein>
<evidence type="ECO:0000313" key="3">
    <source>
        <dbReference type="Proteomes" id="UP001433268"/>
    </source>
</evidence>
<proteinExistence type="predicted"/>
<accession>A0ABR1UW12</accession>